<evidence type="ECO:0000313" key="4">
    <source>
        <dbReference type="EMBL" id="QLL59901.1"/>
    </source>
</evidence>
<evidence type="ECO:0000256" key="3">
    <source>
        <dbReference type="ARBA" id="ARBA00023163"/>
    </source>
</evidence>
<dbReference type="GO" id="GO:0003677">
    <property type="term" value="F:DNA binding"/>
    <property type="evidence" value="ECO:0007669"/>
    <property type="project" value="UniProtKB-KW"/>
</dbReference>
<dbReference type="SUPFAM" id="SSF46785">
    <property type="entry name" value="Winged helix' DNA-binding domain"/>
    <property type="match status" value="1"/>
</dbReference>
<keyword evidence="3" id="KW-0804">Transcription</keyword>
<name>A0A7H9DYQ8_9FLAO</name>
<dbReference type="Proteomes" id="UP000510643">
    <property type="component" value="Chromosome"/>
</dbReference>
<dbReference type="PANTHER" id="PTHR33204">
    <property type="entry name" value="TRANSCRIPTIONAL REGULATOR, MARR FAMILY"/>
    <property type="match status" value="1"/>
</dbReference>
<dbReference type="Gene3D" id="1.10.10.10">
    <property type="entry name" value="Winged helix-like DNA-binding domain superfamily/Winged helix DNA-binding domain"/>
    <property type="match status" value="1"/>
</dbReference>
<dbReference type="Pfam" id="PF01638">
    <property type="entry name" value="HxlR"/>
    <property type="match status" value="1"/>
</dbReference>
<dbReference type="PANTHER" id="PTHR33204:SF18">
    <property type="entry name" value="TRANSCRIPTIONAL REGULATORY PROTEIN"/>
    <property type="match status" value="1"/>
</dbReference>
<evidence type="ECO:0000313" key="5">
    <source>
        <dbReference type="Proteomes" id="UP000510643"/>
    </source>
</evidence>
<keyword evidence="1" id="KW-0805">Transcription regulation</keyword>
<gene>
    <name evidence="4" type="ORF">FH779_15430</name>
</gene>
<organism evidence="4 5">
    <name type="scientific">Empedobacter falsenii</name>
    <dbReference type="NCBI Taxonomy" id="343874"/>
    <lineage>
        <taxon>Bacteria</taxon>
        <taxon>Pseudomonadati</taxon>
        <taxon>Bacteroidota</taxon>
        <taxon>Flavobacteriia</taxon>
        <taxon>Flavobacteriales</taxon>
        <taxon>Weeksellaceae</taxon>
        <taxon>Empedobacter</taxon>
    </lineage>
</organism>
<dbReference type="AlphaFoldDB" id="A0A7H9DYQ8"/>
<proteinExistence type="predicted"/>
<dbReference type="KEGG" id="efal:FH779_15430"/>
<keyword evidence="5" id="KW-1185">Reference proteome</keyword>
<keyword evidence="2" id="KW-0238">DNA-binding</keyword>
<dbReference type="InterPro" id="IPR002577">
    <property type="entry name" value="HTH_HxlR"/>
</dbReference>
<dbReference type="EMBL" id="CP040908">
    <property type="protein sequence ID" value="QLL59901.1"/>
    <property type="molecule type" value="Genomic_DNA"/>
</dbReference>
<dbReference type="InterPro" id="IPR036388">
    <property type="entry name" value="WH-like_DNA-bd_sf"/>
</dbReference>
<evidence type="ECO:0000256" key="1">
    <source>
        <dbReference type="ARBA" id="ARBA00023015"/>
    </source>
</evidence>
<dbReference type="InterPro" id="IPR036390">
    <property type="entry name" value="WH_DNA-bd_sf"/>
</dbReference>
<evidence type="ECO:0000256" key="2">
    <source>
        <dbReference type="ARBA" id="ARBA00023125"/>
    </source>
</evidence>
<sequence>MTLLTGKWKIHIIGTLLYGGKLCYTDLQNEITGIGSKMLSKELQDLELNQLVTRTVLNTKPITVEYNLTELGRTLEPTIDAIAQWGIDYREILFGNKVDPNS</sequence>
<accession>A0A7H9DYQ8</accession>
<protein>
    <submittedName>
        <fullName evidence="4">Helix-turn-helix transcriptional regulator</fullName>
    </submittedName>
</protein>
<reference evidence="4 5" key="1">
    <citation type="submission" date="2019-06" db="EMBL/GenBank/DDBJ databases">
        <title>Emergence of pandrug resistant Empedobacter falsenii in China.</title>
        <authorList>
            <person name="Dong N."/>
            <person name="Chen S."/>
            <person name="Zhang R."/>
        </authorList>
    </citation>
    <scope>NUCLEOTIDE SEQUENCE [LARGE SCALE GENOMIC DNA]</scope>
    <source>
        <strain evidence="4 5">1681-1</strain>
    </source>
</reference>
<dbReference type="PROSITE" id="PS51118">
    <property type="entry name" value="HTH_HXLR"/>
    <property type="match status" value="1"/>
</dbReference>